<dbReference type="Proteomes" id="UP000066480">
    <property type="component" value="Chromosome"/>
</dbReference>
<dbReference type="CDD" id="cd04301">
    <property type="entry name" value="NAT_SF"/>
    <property type="match status" value="1"/>
</dbReference>
<dbReference type="STRING" id="571913.VV02_00165"/>
<dbReference type="PROSITE" id="PS51729">
    <property type="entry name" value="GNAT_YJDJ"/>
    <property type="match status" value="1"/>
</dbReference>
<dbReference type="PANTHER" id="PTHR31435:SF10">
    <property type="entry name" value="BSR4717 PROTEIN"/>
    <property type="match status" value="1"/>
</dbReference>
<evidence type="ECO:0000259" key="1">
    <source>
        <dbReference type="PROSITE" id="PS51729"/>
    </source>
</evidence>
<dbReference type="RefSeq" id="WP_052589170.1">
    <property type="nucleotide sequence ID" value="NZ_CP011112.1"/>
</dbReference>
<organism evidence="2 3">
    <name type="scientific">Luteipulveratus mongoliensis</name>
    <dbReference type="NCBI Taxonomy" id="571913"/>
    <lineage>
        <taxon>Bacteria</taxon>
        <taxon>Bacillati</taxon>
        <taxon>Actinomycetota</taxon>
        <taxon>Actinomycetes</taxon>
        <taxon>Micrococcales</taxon>
        <taxon>Dermacoccaceae</taxon>
        <taxon>Luteipulveratus</taxon>
    </lineage>
</organism>
<dbReference type="EMBL" id="CP011112">
    <property type="protein sequence ID" value="AKU14652.1"/>
    <property type="molecule type" value="Genomic_DNA"/>
</dbReference>
<proteinExistence type="predicted"/>
<accession>A0A0K1JD59</accession>
<dbReference type="InterPro" id="IPR031165">
    <property type="entry name" value="GNAT_YJDJ"/>
</dbReference>
<name>A0A0K1JD59_9MICO</name>
<keyword evidence="3" id="KW-1185">Reference proteome</keyword>
<dbReference type="SUPFAM" id="SSF55729">
    <property type="entry name" value="Acyl-CoA N-acyltransferases (Nat)"/>
    <property type="match status" value="1"/>
</dbReference>
<protein>
    <submittedName>
        <fullName evidence="2">GNAT family acetyltraansferase</fullName>
    </submittedName>
</protein>
<feature type="domain" description="N-acetyltransferase" evidence="1">
    <location>
        <begin position="9"/>
        <end position="95"/>
    </location>
</feature>
<evidence type="ECO:0000313" key="3">
    <source>
        <dbReference type="Proteomes" id="UP000066480"/>
    </source>
</evidence>
<dbReference type="Pfam" id="PF14542">
    <property type="entry name" value="Acetyltransf_CG"/>
    <property type="match status" value="1"/>
</dbReference>
<dbReference type="PANTHER" id="PTHR31435">
    <property type="entry name" value="PROTEIN NATD1"/>
    <property type="match status" value="1"/>
</dbReference>
<sequence>MTEDNVAVAKGSAGDRYEISVGDSVAGFAQYVDHSGQRIFFHTVVDDAYAGQGLASKLVTFALDDTRTEGLRVVPVCPYVAAFVKKHQEYGDIVDPVTPEALQAISS</sequence>
<gene>
    <name evidence="2" type="ORF">VV02_00165</name>
</gene>
<dbReference type="InterPro" id="IPR045057">
    <property type="entry name" value="Gcn5-rel_NAT"/>
</dbReference>
<dbReference type="OrthoDB" id="5405911at2"/>
<dbReference type="AlphaFoldDB" id="A0A0K1JD59"/>
<dbReference type="InterPro" id="IPR016181">
    <property type="entry name" value="Acyl_CoA_acyltransferase"/>
</dbReference>
<dbReference type="Gene3D" id="3.40.630.30">
    <property type="match status" value="1"/>
</dbReference>
<dbReference type="KEGG" id="lmoi:VV02_00165"/>
<evidence type="ECO:0000313" key="2">
    <source>
        <dbReference type="EMBL" id="AKU14652.1"/>
    </source>
</evidence>
<reference evidence="2 3" key="1">
    <citation type="submission" date="2015-03" db="EMBL/GenBank/DDBJ databases">
        <title>Luteipulveratus halotolerans sp. nov., a novel actinobacterium (Dermacoccaceae) from Sarawak, Malaysia.</title>
        <authorList>
            <person name="Juboi H."/>
            <person name="Basik A."/>
            <person name="Shamsul S.S."/>
            <person name="Arnold P."/>
            <person name="Schmitt E.K."/>
            <person name="Sanglier J.-J."/>
            <person name="Yeo T."/>
        </authorList>
    </citation>
    <scope>NUCLEOTIDE SEQUENCE [LARGE SCALE GENOMIC DNA]</scope>
    <source>
        <strain evidence="2 3">MN07-A0370</strain>
    </source>
</reference>